<dbReference type="Gene3D" id="3.20.20.70">
    <property type="entry name" value="Aldolase class I"/>
    <property type="match status" value="1"/>
</dbReference>
<name>A0A0B5I4D1_9ACTN</name>
<dbReference type="SMART" id="SM00458">
    <property type="entry name" value="RICIN"/>
    <property type="match status" value="1"/>
</dbReference>
<evidence type="ECO:0000256" key="1">
    <source>
        <dbReference type="ARBA" id="ARBA00005637"/>
    </source>
</evidence>
<feature type="signal peptide" evidence="6">
    <location>
        <begin position="1"/>
        <end position="34"/>
    </location>
</feature>
<reference evidence="8 9" key="1">
    <citation type="submission" date="2014-12" db="EMBL/GenBank/DDBJ databases">
        <title>Complete genome sequence of Streptomyces vietnamensis strain GIMV4.0001, a genetic manipulable producer of the benzoisochromanequinone antibiotic granaticin.</title>
        <authorList>
            <person name="Deng M.R."/>
            <person name="Guo J."/>
            <person name="Ma L.Y."/>
            <person name="Feng G.D."/>
            <person name="Mo C.Y."/>
            <person name="Zhu H.H."/>
        </authorList>
    </citation>
    <scope>NUCLEOTIDE SEQUENCE [LARGE SCALE GENOMIC DNA]</scope>
    <source>
        <strain evidence="9">GIMV4.0001</strain>
    </source>
</reference>
<evidence type="ECO:0000256" key="5">
    <source>
        <dbReference type="ARBA" id="ARBA00033098"/>
    </source>
</evidence>
<dbReference type="SUPFAM" id="SSF51445">
    <property type="entry name" value="(Trans)glycosidases"/>
    <property type="match status" value="1"/>
</dbReference>
<dbReference type="EC" id="3.2.1.46" evidence="2"/>
<dbReference type="Proteomes" id="UP000031774">
    <property type="component" value="Chromosome"/>
</dbReference>
<dbReference type="InterPro" id="IPR035992">
    <property type="entry name" value="Ricin_B-like_lectins"/>
</dbReference>
<dbReference type="KEGG" id="svt:SVTN_36325"/>
<keyword evidence="4" id="KW-0442">Lipid degradation</keyword>
<proteinExistence type="inferred from homology"/>
<evidence type="ECO:0000256" key="6">
    <source>
        <dbReference type="SAM" id="SignalP"/>
    </source>
</evidence>
<protein>
    <recommendedName>
        <fullName evidence="2">galactosylceramidase</fullName>
        <ecNumber evidence="2">3.2.1.46</ecNumber>
    </recommendedName>
    <alternativeName>
        <fullName evidence="5">Galactosylceramidase</fullName>
    </alternativeName>
</protein>
<dbReference type="Pfam" id="PF14200">
    <property type="entry name" value="RicinB_lectin_2"/>
    <property type="match status" value="1"/>
</dbReference>
<dbReference type="PANTHER" id="PTHR15172">
    <property type="entry name" value="GALACTOCEREBROSIDASE"/>
    <property type="match status" value="1"/>
</dbReference>
<dbReference type="PANTHER" id="PTHR15172:SF1">
    <property type="entry name" value="GALACTOCEREBROSIDASE"/>
    <property type="match status" value="1"/>
</dbReference>
<dbReference type="CDD" id="cd00161">
    <property type="entry name" value="beta-trefoil_Ricin-like"/>
    <property type="match status" value="1"/>
</dbReference>
<dbReference type="Pfam" id="PF02057">
    <property type="entry name" value="Glyco_hydro_59"/>
    <property type="match status" value="1"/>
</dbReference>
<evidence type="ECO:0000256" key="3">
    <source>
        <dbReference type="ARBA" id="ARBA00022919"/>
    </source>
</evidence>
<dbReference type="InterPro" id="IPR017853">
    <property type="entry name" value="GH"/>
</dbReference>
<dbReference type="InterPro" id="IPR000772">
    <property type="entry name" value="Ricin_B_lectin"/>
</dbReference>
<keyword evidence="3" id="KW-0746">Sphingolipid metabolism</keyword>
<dbReference type="RefSeq" id="WP_041132892.1">
    <property type="nucleotide sequence ID" value="NZ_CP010407.1"/>
</dbReference>
<comment type="similarity">
    <text evidence="1">Belongs to the glycosyl hydrolase 59 family.</text>
</comment>
<dbReference type="InterPro" id="IPR049162">
    <property type="entry name" value="GH59_C"/>
</dbReference>
<dbReference type="Gene3D" id="2.60.120.560">
    <property type="entry name" value="Exo-inulinase, domain 1"/>
    <property type="match status" value="1"/>
</dbReference>
<evidence type="ECO:0000259" key="7">
    <source>
        <dbReference type="SMART" id="SM00458"/>
    </source>
</evidence>
<dbReference type="GO" id="GO:0006683">
    <property type="term" value="P:galactosylceramide catabolic process"/>
    <property type="evidence" value="ECO:0007669"/>
    <property type="project" value="InterPro"/>
</dbReference>
<evidence type="ECO:0000256" key="4">
    <source>
        <dbReference type="ARBA" id="ARBA00022963"/>
    </source>
</evidence>
<dbReference type="STRING" id="362257.SVTN_36325"/>
<dbReference type="EMBL" id="CP010407">
    <property type="protein sequence ID" value="AJF68970.1"/>
    <property type="molecule type" value="Genomic_DNA"/>
</dbReference>
<dbReference type="Gene3D" id="3.20.20.80">
    <property type="entry name" value="Glycosidases"/>
    <property type="match status" value="1"/>
</dbReference>
<dbReference type="HOGENOM" id="CLU_015456_1_0_11"/>
<dbReference type="InterPro" id="IPR013785">
    <property type="entry name" value="Aldolase_TIM"/>
</dbReference>
<dbReference type="InterPro" id="IPR013320">
    <property type="entry name" value="ConA-like_dom_sf"/>
</dbReference>
<feature type="chain" id="PRO_5002118163" description="galactosylceramidase" evidence="6">
    <location>
        <begin position="35"/>
        <end position="826"/>
    </location>
</feature>
<dbReference type="Gene3D" id="2.80.10.50">
    <property type="match status" value="3"/>
</dbReference>
<dbReference type="GO" id="GO:0016020">
    <property type="term" value="C:membrane"/>
    <property type="evidence" value="ECO:0007669"/>
    <property type="project" value="GOC"/>
</dbReference>
<dbReference type="Pfam" id="PF21708">
    <property type="entry name" value="Glyco_hydro_59_C"/>
    <property type="match status" value="1"/>
</dbReference>
<dbReference type="SUPFAM" id="SSF50370">
    <property type="entry name" value="Ricin B-like lectins"/>
    <property type="match status" value="1"/>
</dbReference>
<evidence type="ECO:0000313" key="9">
    <source>
        <dbReference type="Proteomes" id="UP000031774"/>
    </source>
</evidence>
<keyword evidence="9" id="KW-1185">Reference proteome</keyword>
<organism evidence="8 9">
    <name type="scientific">Streptomyces vietnamensis</name>
    <dbReference type="NCBI Taxonomy" id="362257"/>
    <lineage>
        <taxon>Bacteria</taxon>
        <taxon>Bacillati</taxon>
        <taxon>Actinomycetota</taxon>
        <taxon>Actinomycetes</taxon>
        <taxon>Kitasatosporales</taxon>
        <taxon>Streptomycetaceae</taxon>
        <taxon>Streptomyces</taxon>
    </lineage>
</organism>
<dbReference type="PROSITE" id="PS50231">
    <property type="entry name" value="RICIN_B_LECTIN"/>
    <property type="match status" value="1"/>
</dbReference>
<dbReference type="SUPFAM" id="SSF49899">
    <property type="entry name" value="Concanavalin A-like lectins/glucanases"/>
    <property type="match status" value="1"/>
</dbReference>
<dbReference type="GO" id="GO:0004336">
    <property type="term" value="F:galactosylceramidase activity"/>
    <property type="evidence" value="ECO:0007669"/>
    <property type="project" value="UniProtKB-EC"/>
</dbReference>
<gene>
    <name evidence="8" type="ORF">SVTN_36325</name>
</gene>
<dbReference type="AlphaFoldDB" id="A0A0B5I4D1"/>
<keyword evidence="6" id="KW-0732">Signal</keyword>
<evidence type="ECO:0000256" key="2">
    <source>
        <dbReference type="ARBA" id="ARBA00012657"/>
    </source>
</evidence>
<dbReference type="GO" id="GO:0005764">
    <property type="term" value="C:lysosome"/>
    <property type="evidence" value="ECO:0007669"/>
    <property type="project" value="TreeGrafter"/>
</dbReference>
<dbReference type="InterPro" id="IPR049161">
    <property type="entry name" value="GH59_cat"/>
</dbReference>
<sequence>MRTTLRTNSRLVRRAATVAAALLTVAAMNGQASAQARAAAPKPTITVDGTSAGRTFDGIGAISGGGGNTRLLRDYPAAQQGEILDYLFKPGYGASLQILKVEVGGDTNSTDGAEASIEHSRGVVDCNAGYEWWLMEQAKARNPNLKIAALSWGAPGWIGDHTFYSQDMIDYLTTWLGCAKQHGITVDYMGGWNERDFDAAWYKSLKSALLTRGYASTKILGGESWGWPIATAMKNDPALYDAVDVAGSHYNCGYMSAMTHCSSDADAQNLGKPIWASENGSEGAEVGAAPVARAINRGYIDAKMTAYINWPLVASLYQNLGFHDAGLITADQPWSGNYSVGRTTWSIAQTTQFTSPGWKYVDGATGYLGARNGTEGSYVTYRAPDKSAWSTVFETMDATAPQTVTLKATGGLPGGTLHVWSTDLSQKGGATPRMERGPDLKANAGTYTLALEPGRVYTVTTTTGQGAAVTTPPQRSQLPLPYSDSFAGYGKGQEARYFSTMNGAFEAVPCAGGRTGSCLRQMSPVSPIQWTDETSNQPYTIMGEQSWGDYTVSADVLLEQGGSAAELLGRIGTQDKNNNGLNAYHLRLSDTGTWKLLKSGRPWGGWDTTAAPLAEGTVPAPGTGTWHNLALTFQGDAITVAIDGQTQATVTDGSFGGGQVGLGTAGYHPVQYANFSVTPGTTPALSGTYKIVNANSGQLLDASGGQTTDGTPAIQWPDNGGANQQWSLARNSDGYYTVTGAASLKPLTAPQATTWPGTQLGLWTATGGPEQQWVIAPANDGTYTIESRANGYALDVRGASTSSGASVDQYITTGGTNQQWRLVKVS</sequence>
<keyword evidence="3" id="KW-0443">Lipid metabolism</keyword>
<evidence type="ECO:0000313" key="8">
    <source>
        <dbReference type="EMBL" id="AJF68970.1"/>
    </source>
</evidence>
<accession>A0A0B5I4D1</accession>
<dbReference type="InterPro" id="IPR001286">
    <property type="entry name" value="Glyco_hydro_59"/>
</dbReference>
<feature type="domain" description="Ricin B lectin" evidence="7">
    <location>
        <begin position="686"/>
        <end position="823"/>
    </location>
</feature>